<evidence type="ECO:0000256" key="3">
    <source>
        <dbReference type="SAM" id="MobiDB-lite"/>
    </source>
</evidence>
<comment type="similarity">
    <text evidence="1">Belongs to the phosphate/phosphite/phosphonate binding protein family.</text>
</comment>
<reference evidence="5" key="1">
    <citation type="submission" date="2018-04" db="EMBL/GenBank/DDBJ databases">
        <authorList>
            <person name="Cornet L."/>
        </authorList>
    </citation>
    <scope>NUCLEOTIDE SEQUENCE [LARGE SCALE GENOMIC DNA]</scope>
</reference>
<feature type="region of interest" description="Disordered" evidence="3">
    <location>
        <begin position="35"/>
        <end position="69"/>
    </location>
</feature>
<dbReference type="GO" id="GO:0043190">
    <property type="term" value="C:ATP-binding cassette (ABC) transporter complex"/>
    <property type="evidence" value="ECO:0007669"/>
    <property type="project" value="InterPro"/>
</dbReference>
<dbReference type="CDD" id="cd13572">
    <property type="entry name" value="PBP2_PnhD_2"/>
    <property type="match status" value="1"/>
</dbReference>
<evidence type="ECO:0000256" key="1">
    <source>
        <dbReference type="ARBA" id="ARBA00007162"/>
    </source>
</evidence>
<dbReference type="NCBIfam" id="TIGR01098">
    <property type="entry name" value="3A0109s03R"/>
    <property type="match status" value="1"/>
</dbReference>
<dbReference type="PROSITE" id="PS51257">
    <property type="entry name" value="PROKAR_LIPOPROTEIN"/>
    <property type="match status" value="1"/>
</dbReference>
<dbReference type="SUPFAM" id="SSF53850">
    <property type="entry name" value="Periplasmic binding protein-like II"/>
    <property type="match status" value="1"/>
</dbReference>
<dbReference type="NCBIfam" id="TIGR04553">
    <property type="entry name" value="ABC_peri_selen"/>
    <property type="match status" value="1"/>
</dbReference>
<accession>A0A2W4XF22</accession>
<dbReference type="PANTHER" id="PTHR35841">
    <property type="entry name" value="PHOSPHONATES-BINDING PERIPLASMIC PROTEIN"/>
    <property type="match status" value="1"/>
</dbReference>
<reference evidence="4 5" key="2">
    <citation type="submission" date="2018-06" db="EMBL/GenBank/DDBJ databases">
        <title>Metagenomic assembly of (sub)arctic Cyanobacteria and their associated microbiome from non-axenic cultures.</title>
        <authorList>
            <person name="Baurain D."/>
        </authorList>
    </citation>
    <scope>NUCLEOTIDE SEQUENCE [LARGE SCALE GENOMIC DNA]</scope>
    <source>
        <strain evidence="4">ULC027bin1</strain>
    </source>
</reference>
<feature type="non-terminal residue" evidence="4">
    <location>
        <position position="336"/>
    </location>
</feature>
<evidence type="ECO:0000313" key="4">
    <source>
        <dbReference type="EMBL" id="PZO55756.1"/>
    </source>
</evidence>
<organism evidence="4 5">
    <name type="scientific">Phormidesmis priestleyi</name>
    <dbReference type="NCBI Taxonomy" id="268141"/>
    <lineage>
        <taxon>Bacteria</taxon>
        <taxon>Bacillati</taxon>
        <taxon>Cyanobacteriota</taxon>
        <taxon>Cyanophyceae</taxon>
        <taxon>Leptolyngbyales</taxon>
        <taxon>Leptolyngbyaceae</taxon>
        <taxon>Phormidesmis</taxon>
    </lineage>
</organism>
<feature type="compositionally biased region" description="Polar residues" evidence="3">
    <location>
        <begin position="54"/>
        <end position="63"/>
    </location>
</feature>
<sequence length="336" mass="36554">MTFKLGRKLGRSDRRSVILGLLGLLLTSAVGCGPTTPNDATRSASEGSIEPTAEVSSEPSTEPLTVGAIPDQDPEKLQRLYGKLADYLSVELGVPVVYEPVTDYAAAVTAFKVGDLDLVWFGGLTGVQARLQVPDAEAIAQRDIDAEFHSVFIANKSSGLSLIKDPSELVSLKGKTFTFGSESSTSGRLMPQHFLSESGVEISDFKGEPGFSDSHDATLKLVEAGSYDAGAMNEQVWLDRVAEGEVDQNKVQVIWQTPAYYDYHWVVNRDQLNQKFGQKFGDRFVEKVQAALLKLDASDPDQAEILELFGAEKFIETENGNYAQIEAVGRKIGKIK</sequence>
<dbReference type="PANTHER" id="PTHR35841:SF1">
    <property type="entry name" value="PHOSPHONATES-BINDING PERIPLASMIC PROTEIN"/>
    <property type="match status" value="1"/>
</dbReference>
<proteinExistence type="inferred from homology"/>
<protein>
    <submittedName>
        <fullName evidence="4">Putative selenate ABC transporter substrate-binding protein</fullName>
    </submittedName>
</protein>
<gene>
    <name evidence="4" type="ORF">DCF15_09970</name>
</gene>
<evidence type="ECO:0000256" key="2">
    <source>
        <dbReference type="ARBA" id="ARBA00022729"/>
    </source>
</evidence>
<dbReference type="AlphaFoldDB" id="A0A2W4XF22"/>
<dbReference type="Proteomes" id="UP000249794">
    <property type="component" value="Unassembled WGS sequence"/>
</dbReference>
<name>A0A2W4XF22_9CYAN</name>
<dbReference type="InterPro" id="IPR005770">
    <property type="entry name" value="PhnD"/>
</dbReference>
<dbReference type="GO" id="GO:0055085">
    <property type="term" value="P:transmembrane transport"/>
    <property type="evidence" value="ECO:0007669"/>
    <property type="project" value="InterPro"/>
</dbReference>
<comment type="caution">
    <text evidence="4">The sequence shown here is derived from an EMBL/GenBank/DDBJ whole genome shotgun (WGS) entry which is preliminary data.</text>
</comment>
<dbReference type="InterPro" id="IPR030836">
    <property type="entry name" value="ABC_peri_PhnD-like"/>
</dbReference>
<keyword evidence="2" id="KW-0732">Signal</keyword>
<feature type="compositionally biased region" description="Polar residues" evidence="3">
    <location>
        <begin position="35"/>
        <end position="46"/>
    </location>
</feature>
<dbReference type="Gene3D" id="3.40.190.10">
    <property type="entry name" value="Periplasmic binding protein-like II"/>
    <property type="match status" value="2"/>
</dbReference>
<dbReference type="Pfam" id="PF12974">
    <property type="entry name" value="Phosphonate-bd"/>
    <property type="match status" value="1"/>
</dbReference>
<evidence type="ECO:0000313" key="5">
    <source>
        <dbReference type="Proteomes" id="UP000249794"/>
    </source>
</evidence>
<dbReference type="EMBL" id="QBMP01000087">
    <property type="protein sequence ID" value="PZO55756.1"/>
    <property type="molecule type" value="Genomic_DNA"/>
</dbReference>